<sequence length="577" mass="60142">MAGIVRGGGLVGHAVRKPLTRGLLTGGGGGLDLSAALAGPAAPKTADVVVIGGGSGGIACANNLAERGLEVALVDHVRPSTQGTTYGFGGTCVNVGCIPKYLFHRAASLRDEVNMDGPAFGLGPTPRLADSKDAWSTVVQTVQNHVRSLSFSYAANVHANVSLVRSRAVGVDPEPDSRSVEVANAGKSNRIEARQGVILAMGGRPHIPDHIPGAKTHGITSDDIFSLNKPPGKTLCVGGSYVSLEIAGFLAGLGFDTTVAVRSRPLRGAAFDVQCADKVVELLGAHGARVAQVEPIRLERDGPDAPIRVSLRHSDGSTTEESFDTVLFGTGRAPEVTDLGLDKAGVTFDQSSGKVLVDDRFETSREGIFALGDCALTPIDAPELTPVAIRQADVLADLIVPVANGDRKPARFLDTAVAELIGRERAASLMVPSTVFTPIEYGRVGLGEDAACDLLGPDNVETYIMEWQSLHVSASHRTAHDGSEYPRQCLAKVVCHRGGDDPAQQRVIGLHFVGPAAGETMQGLALAVNLGATKEDLFDRVLGIHPTNAEAFVDLSITTRSGQDYVQQGGCAGGRCG</sequence>
<dbReference type="InterPro" id="IPR004099">
    <property type="entry name" value="Pyr_nucl-diS_OxRdtase_dimer"/>
</dbReference>
<evidence type="ECO:0000259" key="9">
    <source>
        <dbReference type="Pfam" id="PF02852"/>
    </source>
</evidence>
<dbReference type="Pfam" id="PF02852">
    <property type="entry name" value="Pyr_redox_dim"/>
    <property type="match status" value="1"/>
</dbReference>
<comment type="caution">
    <text evidence="11">The sequence shown here is derived from an EMBL/GenBank/DDBJ whole genome shotgun (WGS) entry which is preliminary data.</text>
</comment>
<evidence type="ECO:0000259" key="10">
    <source>
        <dbReference type="Pfam" id="PF07992"/>
    </source>
</evidence>
<dbReference type="InterPro" id="IPR036188">
    <property type="entry name" value="FAD/NAD-bd_sf"/>
</dbReference>
<dbReference type="GO" id="GO:0004362">
    <property type="term" value="F:glutathione-disulfide reductase (NADPH) activity"/>
    <property type="evidence" value="ECO:0007669"/>
    <property type="project" value="TreeGrafter"/>
</dbReference>
<dbReference type="PRINTS" id="PR00368">
    <property type="entry name" value="FADPNR"/>
</dbReference>
<evidence type="ECO:0000256" key="3">
    <source>
        <dbReference type="ARBA" id="ARBA00022630"/>
    </source>
</evidence>
<dbReference type="GO" id="GO:0034599">
    <property type="term" value="P:cellular response to oxidative stress"/>
    <property type="evidence" value="ECO:0007669"/>
    <property type="project" value="TreeGrafter"/>
</dbReference>
<dbReference type="PANTHER" id="PTHR42737">
    <property type="entry name" value="GLUTATHIONE REDUCTASE"/>
    <property type="match status" value="1"/>
</dbReference>
<keyword evidence="5 8" id="KW-0560">Oxidoreductase</keyword>
<dbReference type="Gene3D" id="3.30.390.30">
    <property type="match status" value="1"/>
</dbReference>
<dbReference type="Proteomes" id="UP000241890">
    <property type="component" value="Unassembled WGS sequence"/>
</dbReference>
<dbReference type="GO" id="GO:0005829">
    <property type="term" value="C:cytosol"/>
    <property type="evidence" value="ECO:0007669"/>
    <property type="project" value="TreeGrafter"/>
</dbReference>
<dbReference type="PROSITE" id="PS00076">
    <property type="entry name" value="PYRIDINE_REDOX_1"/>
    <property type="match status" value="1"/>
</dbReference>
<feature type="domain" description="FAD/NAD(P)-binding" evidence="10">
    <location>
        <begin position="47"/>
        <end position="392"/>
    </location>
</feature>
<evidence type="ECO:0000256" key="4">
    <source>
        <dbReference type="ARBA" id="ARBA00022827"/>
    </source>
</evidence>
<keyword evidence="4 8" id="KW-0274">FAD</keyword>
<protein>
    <submittedName>
        <fullName evidence="11">Thioredoxin reductase</fullName>
    </submittedName>
</protein>
<dbReference type="GO" id="GO:0006749">
    <property type="term" value="P:glutathione metabolic process"/>
    <property type="evidence" value="ECO:0007669"/>
    <property type="project" value="TreeGrafter"/>
</dbReference>
<evidence type="ECO:0000256" key="1">
    <source>
        <dbReference type="ARBA" id="ARBA00001974"/>
    </source>
</evidence>
<name>A0A2R5GBL3_9STRA</name>
<dbReference type="InterPro" id="IPR046952">
    <property type="entry name" value="GSHR/TRXR-like"/>
</dbReference>
<reference evidence="11 12" key="1">
    <citation type="submission" date="2017-12" db="EMBL/GenBank/DDBJ databases">
        <title>Sequencing, de novo assembly and annotation of complete genome of a new Thraustochytrid species, strain FCC1311.</title>
        <authorList>
            <person name="Sedici K."/>
            <person name="Godart F."/>
            <person name="Aiese Cigliano R."/>
            <person name="Sanseverino W."/>
            <person name="Barakat M."/>
            <person name="Ortet P."/>
            <person name="Marechal E."/>
            <person name="Cagnac O."/>
            <person name="Amato A."/>
        </authorList>
    </citation>
    <scope>NUCLEOTIDE SEQUENCE [LARGE SCALE GENOMIC DNA]</scope>
</reference>
<evidence type="ECO:0000256" key="2">
    <source>
        <dbReference type="ARBA" id="ARBA00007532"/>
    </source>
</evidence>
<dbReference type="PRINTS" id="PR00411">
    <property type="entry name" value="PNDRDTASEI"/>
</dbReference>
<dbReference type="EMBL" id="BEYU01000035">
    <property type="protein sequence ID" value="GBG27729.1"/>
    <property type="molecule type" value="Genomic_DNA"/>
</dbReference>
<evidence type="ECO:0000256" key="5">
    <source>
        <dbReference type="ARBA" id="ARBA00023002"/>
    </source>
</evidence>
<evidence type="ECO:0000313" key="12">
    <source>
        <dbReference type="Proteomes" id="UP000241890"/>
    </source>
</evidence>
<dbReference type="SUPFAM" id="SSF51905">
    <property type="entry name" value="FAD/NAD(P)-binding domain"/>
    <property type="match status" value="1"/>
</dbReference>
<proteinExistence type="inferred from homology"/>
<keyword evidence="7 8" id="KW-0676">Redox-active center</keyword>
<dbReference type="PANTHER" id="PTHR42737:SF7">
    <property type="entry name" value="THIOREDOXIN-DISULFIDE REDUCTASE"/>
    <property type="match status" value="1"/>
</dbReference>
<keyword evidence="12" id="KW-1185">Reference proteome</keyword>
<dbReference type="InterPro" id="IPR012999">
    <property type="entry name" value="Pyr_OxRdtase_I_AS"/>
</dbReference>
<evidence type="ECO:0000256" key="7">
    <source>
        <dbReference type="ARBA" id="ARBA00023284"/>
    </source>
</evidence>
<evidence type="ECO:0000256" key="8">
    <source>
        <dbReference type="RuleBase" id="RU003691"/>
    </source>
</evidence>
<dbReference type="OrthoDB" id="5956163at2759"/>
<keyword evidence="6" id="KW-1015">Disulfide bond</keyword>
<dbReference type="AlphaFoldDB" id="A0A2R5GBL3"/>
<dbReference type="GO" id="GO:0050660">
    <property type="term" value="F:flavin adenine dinucleotide binding"/>
    <property type="evidence" value="ECO:0007669"/>
    <property type="project" value="InterPro"/>
</dbReference>
<evidence type="ECO:0000313" key="11">
    <source>
        <dbReference type="EMBL" id="GBG27729.1"/>
    </source>
</evidence>
<gene>
    <name evidence="11" type="ORF">FCC1311_039522</name>
</gene>
<dbReference type="InterPro" id="IPR016156">
    <property type="entry name" value="FAD/NAD-linked_Rdtase_dimer_sf"/>
</dbReference>
<dbReference type="Gene3D" id="3.50.50.60">
    <property type="entry name" value="FAD/NAD(P)-binding domain"/>
    <property type="match status" value="2"/>
</dbReference>
<keyword evidence="3 8" id="KW-0285">Flavoprotein</keyword>
<accession>A0A2R5GBL3</accession>
<comment type="cofactor">
    <cofactor evidence="1">
        <name>FAD</name>
        <dbReference type="ChEBI" id="CHEBI:57692"/>
    </cofactor>
</comment>
<dbReference type="InParanoid" id="A0A2R5GBL3"/>
<dbReference type="Pfam" id="PF07992">
    <property type="entry name" value="Pyr_redox_2"/>
    <property type="match status" value="1"/>
</dbReference>
<dbReference type="InterPro" id="IPR023753">
    <property type="entry name" value="FAD/NAD-binding_dom"/>
</dbReference>
<evidence type="ECO:0000256" key="6">
    <source>
        <dbReference type="ARBA" id="ARBA00023157"/>
    </source>
</evidence>
<dbReference type="GO" id="GO:0005739">
    <property type="term" value="C:mitochondrion"/>
    <property type="evidence" value="ECO:0007669"/>
    <property type="project" value="TreeGrafter"/>
</dbReference>
<comment type="similarity">
    <text evidence="2 8">Belongs to the class-I pyridine nucleotide-disulfide oxidoreductase family.</text>
</comment>
<organism evidence="11 12">
    <name type="scientific">Hondaea fermentalgiana</name>
    <dbReference type="NCBI Taxonomy" id="2315210"/>
    <lineage>
        <taxon>Eukaryota</taxon>
        <taxon>Sar</taxon>
        <taxon>Stramenopiles</taxon>
        <taxon>Bigyra</taxon>
        <taxon>Labyrinthulomycetes</taxon>
        <taxon>Thraustochytrida</taxon>
        <taxon>Thraustochytriidae</taxon>
        <taxon>Hondaea</taxon>
    </lineage>
</organism>
<dbReference type="GO" id="GO:0045454">
    <property type="term" value="P:cell redox homeostasis"/>
    <property type="evidence" value="ECO:0007669"/>
    <property type="project" value="InterPro"/>
</dbReference>
<feature type="domain" description="Pyridine nucleotide-disulphide oxidoreductase dimerisation" evidence="9">
    <location>
        <begin position="431"/>
        <end position="554"/>
    </location>
</feature>
<dbReference type="SUPFAM" id="SSF55424">
    <property type="entry name" value="FAD/NAD-linked reductases, dimerisation (C-terminal) domain"/>
    <property type="match status" value="1"/>
</dbReference>